<dbReference type="RefSeq" id="WP_053175310.1">
    <property type="nucleotide sequence ID" value="NZ_LGUV01000354.1"/>
</dbReference>
<dbReference type="Proteomes" id="UP000037084">
    <property type="component" value="Unassembled WGS sequence"/>
</dbReference>
<keyword evidence="1" id="KW-1133">Transmembrane helix</keyword>
<keyword evidence="1" id="KW-0812">Transmembrane</keyword>
<sequence>MSAYAAAGAAVAAVWVLGGDMPAWEHALRVLVVVLCVSVAGRFLGRRLARSGRAPLDRGLFLGLVAGKVLLVAVALLVDWLAGLWFAEPTLITAGFLFVLVTLGGPALHGKLSHGTQAPQDPEPRTARA</sequence>
<accession>A0A0L8M7B7</accession>
<name>A0A0L8M7B7_STRVG</name>
<feature type="transmembrane region" description="Helical" evidence="1">
    <location>
        <begin position="57"/>
        <end position="78"/>
    </location>
</feature>
<feature type="transmembrane region" description="Helical" evidence="1">
    <location>
        <begin position="28"/>
        <end position="45"/>
    </location>
</feature>
<keyword evidence="1" id="KW-0472">Membrane</keyword>
<organism evidence="2 3">
    <name type="scientific">Streptomyces virginiae</name>
    <name type="common">Streptomyces cinnamonensis</name>
    <dbReference type="NCBI Taxonomy" id="1961"/>
    <lineage>
        <taxon>Bacteria</taxon>
        <taxon>Bacillati</taxon>
        <taxon>Actinomycetota</taxon>
        <taxon>Actinomycetes</taxon>
        <taxon>Kitasatosporales</taxon>
        <taxon>Streptomycetaceae</taxon>
        <taxon>Streptomyces</taxon>
    </lineage>
</organism>
<protein>
    <submittedName>
        <fullName evidence="2">Uncharacterized protein</fullName>
    </submittedName>
</protein>
<comment type="caution">
    <text evidence="2">The sequence shown here is derived from an EMBL/GenBank/DDBJ whole genome shotgun (WGS) entry which is preliminary data.</text>
</comment>
<proteinExistence type="predicted"/>
<dbReference type="OrthoDB" id="4337664at2"/>
<evidence type="ECO:0000313" key="2">
    <source>
        <dbReference type="EMBL" id="KOG46184.1"/>
    </source>
</evidence>
<feature type="transmembrane region" description="Helical" evidence="1">
    <location>
        <begin position="84"/>
        <end position="103"/>
    </location>
</feature>
<dbReference type="EMBL" id="LGUV01000354">
    <property type="protein sequence ID" value="KOG46184.1"/>
    <property type="molecule type" value="Genomic_DNA"/>
</dbReference>
<evidence type="ECO:0000313" key="3">
    <source>
        <dbReference type="Proteomes" id="UP000037084"/>
    </source>
</evidence>
<dbReference type="PATRIC" id="fig|1961.12.peg.6293"/>
<gene>
    <name evidence="2" type="ORF">ADK75_28260</name>
</gene>
<evidence type="ECO:0000256" key="1">
    <source>
        <dbReference type="SAM" id="Phobius"/>
    </source>
</evidence>
<dbReference type="AlphaFoldDB" id="A0A0L8M7B7"/>
<reference evidence="3" key="1">
    <citation type="submission" date="2015-07" db="EMBL/GenBank/DDBJ databases">
        <authorList>
            <consortium name="Consortium for Microbial Forensics and Genomics (microFORGE)"/>
            <person name="Knight B.M."/>
            <person name="Roberts D.P."/>
            <person name="Lin D."/>
            <person name="Hari K."/>
            <person name="Fletcher J."/>
            <person name="Melcher U."/>
            <person name="Blagden T."/>
            <person name="Winegar R.A."/>
        </authorList>
    </citation>
    <scope>NUCLEOTIDE SEQUENCE [LARGE SCALE GENOMIC DNA]</scope>
    <source>
        <strain evidence="3">NRRL B-1447</strain>
    </source>
</reference>